<evidence type="ECO:0000256" key="1">
    <source>
        <dbReference type="SAM" id="MobiDB-lite"/>
    </source>
</evidence>
<name>A0A167AZH9_COLIC</name>
<accession>A0A167AZH9</accession>
<organism evidence="2 3">
    <name type="scientific">Colletotrichum incanum</name>
    <name type="common">Soybean anthracnose fungus</name>
    <dbReference type="NCBI Taxonomy" id="1573173"/>
    <lineage>
        <taxon>Eukaryota</taxon>
        <taxon>Fungi</taxon>
        <taxon>Dikarya</taxon>
        <taxon>Ascomycota</taxon>
        <taxon>Pezizomycotina</taxon>
        <taxon>Sordariomycetes</taxon>
        <taxon>Hypocreomycetidae</taxon>
        <taxon>Glomerellales</taxon>
        <taxon>Glomerellaceae</taxon>
        <taxon>Colletotrichum</taxon>
        <taxon>Colletotrichum spaethianum species complex</taxon>
    </lineage>
</organism>
<feature type="compositionally biased region" description="Basic residues" evidence="1">
    <location>
        <begin position="157"/>
        <end position="167"/>
    </location>
</feature>
<feature type="compositionally biased region" description="Basic residues" evidence="1">
    <location>
        <begin position="72"/>
        <end position="86"/>
    </location>
</feature>
<keyword evidence="3" id="KW-1185">Reference proteome</keyword>
<feature type="region of interest" description="Disordered" evidence="1">
    <location>
        <begin position="1"/>
        <end position="89"/>
    </location>
</feature>
<dbReference type="AlphaFoldDB" id="A0A167AZH9"/>
<feature type="region of interest" description="Disordered" evidence="1">
    <location>
        <begin position="152"/>
        <end position="174"/>
    </location>
</feature>
<dbReference type="EMBL" id="LFIW01001826">
    <property type="protein sequence ID" value="KZL80710.1"/>
    <property type="molecule type" value="Genomic_DNA"/>
</dbReference>
<dbReference type="Proteomes" id="UP000076584">
    <property type="component" value="Unassembled WGS sequence"/>
</dbReference>
<reference evidence="2 3" key="1">
    <citation type="submission" date="2015-06" db="EMBL/GenBank/DDBJ databases">
        <title>Survival trade-offs in plant roots during colonization by closely related pathogenic and mutualistic fungi.</title>
        <authorList>
            <person name="Hacquard S."/>
            <person name="Kracher B."/>
            <person name="Hiruma K."/>
            <person name="Weinman A."/>
            <person name="Muench P."/>
            <person name="Garrido Oter R."/>
            <person name="Ver Loren van Themaat E."/>
            <person name="Dallerey J.-F."/>
            <person name="Damm U."/>
            <person name="Henrissat B."/>
            <person name="Lespinet O."/>
            <person name="Thon M."/>
            <person name="Kemen E."/>
            <person name="McHardy A.C."/>
            <person name="Schulze-Lefert P."/>
            <person name="O'Connell R.J."/>
        </authorList>
    </citation>
    <scope>NUCLEOTIDE SEQUENCE [LARGE SCALE GENOMIC DNA]</scope>
    <source>
        <strain evidence="2 3">MAFF 238704</strain>
    </source>
</reference>
<sequence length="174" mass="19668">MGTLPMAVALGTTRTASPPSHDHNNDVIYLGAQPTRTDADEATVTKPSSRLRQPSCPRPKPDDKKQPSRQSFKTKKSKPKSSHRGPVRKESLMEYARVGWMLSSGNNWHVVYGSLDRSGQPCYWSHSAPDDCQTIKHEDIHFRSMFQKLSPDEIRKKLPGKMRRARGRSVQDET</sequence>
<evidence type="ECO:0000313" key="2">
    <source>
        <dbReference type="EMBL" id="KZL80710.1"/>
    </source>
</evidence>
<protein>
    <submittedName>
        <fullName evidence="2">Uncharacterized protein</fullName>
    </submittedName>
</protein>
<comment type="caution">
    <text evidence="2">The sequence shown here is derived from an EMBL/GenBank/DDBJ whole genome shotgun (WGS) entry which is preliminary data.</text>
</comment>
<evidence type="ECO:0000313" key="3">
    <source>
        <dbReference type="Proteomes" id="UP000076584"/>
    </source>
</evidence>
<gene>
    <name evidence="2" type="ORF">CI238_13027</name>
</gene>
<proteinExistence type="predicted"/>